<reference evidence="8 9" key="1">
    <citation type="submission" date="2020-02" db="EMBL/GenBank/DDBJ databases">
        <authorList>
            <person name="Li X.-J."/>
            <person name="Han X.-M."/>
        </authorList>
    </citation>
    <scope>NUCLEOTIDE SEQUENCE [LARGE SCALE GENOMIC DNA]</scope>
    <source>
        <strain evidence="8 9">CCTCC AB 2017055</strain>
    </source>
</reference>
<gene>
    <name evidence="8" type="ORF">G1H10_22830</name>
</gene>
<dbReference type="SUPFAM" id="SSF103473">
    <property type="entry name" value="MFS general substrate transporter"/>
    <property type="match status" value="1"/>
</dbReference>
<dbReference type="Proteomes" id="UP000475214">
    <property type="component" value="Unassembled WGS sequence"/>
</dbReference>
<evidence type="ECO:0000256" key="5">
    <source>
        <dbReference type="ARBA" id="ARBA00023136"/>
    </source>
</evidence>
<keyword evidence="3 6" id="KW-0812">Transmembrane</keyword>
<name>A0A6L9SD29_9ACTN</name>
<dbReference type="InterPro" id="IPR036259">
    <property type="entry name" value="MFS_trans_sf"/>
</dbReference>
<keyword evidence="5 6" id="KW-0472">Membrane</keyword>
<feature type="transmembrane region" description="Helical" evidence="6">
    <location>
        <begin position="144"/>
        <end position="167"/>
    </location>
</feature>
<dbReference type="GO" id="GO:0005886">
    <property type="term" value="C:plasma membrane"/>
    <property type="evidence" value="ECO:0007669"/>
    <property type="project" value="UniProtKB-SubCell"/>
</dbReference>
<sequence length="458" mass="48358">MRSPAPEVPVRLLLALALGTVLNPLNSSMIAVALVSLQRDFSVGIATSTWLASSFYLTASVCQPLMGRFADQFGARRLFIAGLALMAATSALAPLAPTFGWLLVARVFQAVATSTAYPSALILIRHAAGPSTQRRSGAPPARALATLAVAGSVSAALGPALGGLLVAVAGWQAVFGVNVPLTAVGIVIALRVLPRTPPRYGRSWGLRDIDVPGIALFAGTLSALIVLVLSFADDPTWWLVPVVIVTFGLLVRRELRVAQPFLDIRGLINQRSLTTVLAQQGGVNLVFYCVFFGMPMWLEHVRGLTPDSVGLMLLPVTVVGLLVIPLTARVLPRYGSRRVLVTGFSVLLIATSAVQLLDEDASVALLLTIVVLLGVPNGLNNLGLQTALYEAAPADRVGASAGLFQTFRYLGAISATSVLGVVLEQDLSTRGMHHVGYVMTSVAATLLLLTLVSMRRHR</sequence>
<evidence type="ECO:0000313" key="8">
    <source>
        <dbReference type="EMBL" id="NEE03003.1"/>
    </source>
</evidence>
<dbReference type="PROSITE" id="PS50850">
    <property type="entry name" value="MFS"/>
    <property type="match status" value="1"/>
</dbReference>
<evidence type="ECO:0000256" key="1">
    <source>
        <dbReference type="ARBA" id="ARBA00004651"/>
    </source>
</evidence>
<dbReference type="RefSeq" id="WP_163742054.1">
    <property type="nucleotide sequence ID" value="NZ_JAAGOA010000018.1"/>
</dbReference>
<evidence type="ECO:0000256" key="2">
    <source>
        <dbReference type="ARBA" id="ARBA00022448"/>
    </source>
</evidence>
<feature type="transmembrane region" description="Helical" evidence="6">
    <location>
        <begin position="309"/>
        <end position="327"/>
    </location>
</feature>
<evidence type="ECO:0000256" key="6">
    <source>
        <dbReference type="SAM" id="Phobius"/>
    </source>
</evidence>
<organism evidence="8 9">
    <name type="scientific">Phytoactinopolyspora halotolerans</name>
    <dbReference type="NCBI Taxonomy" id="1981512"/>
    <lineage>
        <taxon>Bacteria</taxon>
        <taxon>Bacillati</taxon>
        <taxon>Actinomycetota</taxon>
        <taxon>Actinomycetes</taxon>
        <taxon>Jiangellales</taxon>
        <taxon>Jiangellaceae</taxon>
        <taxon>Phytoactinopolyspora</taxon>
    </lineage>
</organism>
<evidence type="ECO:0000256" key="4">
    <source>
        <dbReference type="ARBA" id="ARBA00022989"/>
    </source>
</evidence>
<dbReference type="CDD" id="cd17321">
    <property type="entry name" value="MFS_MMR_MDR_like"/>
    <property type="match status" value="1"/>
</dbReference>
<dbReference type="InterPro" id="IPR020846">
    <property type="entry name" value="MFS_dom"/>
</dbReference>
<dbReference type="Pfam" id="PF07690">
    <property type="entry name" value="MFS_1"/>
    <property type="match status" value="1"/>
</dbReference>
<dbReference type="EMBL" id="JAAGOA010000018">
    <property type="protein sequence ID" value="NEE03003.1"/>
    <property type="molecule type" value="Genomic_DNA"/>
</dbReference>
<evidence type="ECO:0000256" key="3">
    <source>
        <dbReference type="ARBA" id="ARBA00022692"/>
    </source>
</evidence>
<dbReference type="GO" id="GO:0022857">
    <property type="term" value="F:transmembrane transporter activity"/>
    <property type="evidence" value="ECO:0007669"/>
    <property type="project" value="InterPro"/>
</dbReference>
<feature type="transmembrane region" description="Helical" evidence="6">
    <location>
        <begin position="173"/>
        <end position="193"/>
    </location>
</feature>
<dbReference type="PANTHER" id="PTHR42718">
    <property type="entry name" value="MAJOR FACILITATOR SUPERFAMILY MULTIDRUG TRANSPORTER MFSC"/>
    <property type="match status" value="1"/>
</dbReference>
<evidence type="ECO:0000259" key="7">
    <source>
        <dbReference type="PROSITE" id="PS50850"/>
    </source>
</evidence>
<feature type="transmembrane region" description="Helical" evidence="6">
    <location>
        <begin position="339"/>
        <end position="357"/>
    </location>
</feature>
<keyword evidence="4 6" id="KW-1133">Transmembrane helix</keyword>
<feature type="transmembrane region" description="Helical" evidence="6">
    <location>
        <begin position="43"/>
        <end position="66"/>
    </location>
</feature>
<keyword evidence="9" id="KW-1185">Reference proteome</keyword>
<feature type="transmembrane region" description="Helical" evidence="6">
    <location>
        <begin position="238"/>
        <end position="255"/>
    </location>
</feature>
<dbReference type="Gene3D" id="1.20.1720.10">
    <property type="entry name" value="Multidrug resistance protein D"/>
    <property type="match status" value="1"/>
</dbReference>
<comment type="caution">
    <text evidence="8">The sequence shown here is derived from an EMBL/GenBank/DDBJ whole genome shotgun (WGS) entry which is preliminary data.</text>
</comment>
<dbReference type="AlphaFoldDB" id="A0A6L9SD29"/>
<feature type="transmembrane region" description="Helical" evidence="6">
    <location>
        <begin position="363"/>
        <end position="382"/>
    </location>
</feature>
<keyword evidence="2" id="KW-0813">Transport</keyword>
<feature type="transmembrane region" description="Helical" evidence="6">
    <location>
        <begin position="276"/>
        <end position="297"/>
    </location>
</feature>
<feature type="domain" description="Major facilitator superfamily (MFS) profile" evidence="7">
    <location>
        <begin position="12"/>
        <end position="458"/>
    </location>
</feature>
<feature type="transmembrane region" description="Helical" evidence="6">
    <location>
        <begin position="214"/>
        <end position="232"/>
    </location>
</feature>
<protein>
    <submittedName>
        <fullName evidence="8">MFS transporter</fullName>
    </submittedName>
</protein>
<accession>A0A6L9SD29</accession>
<comment type="subcellular location">
    <subcellularLocation>
        <location evidence="1">Cell membrane</location>
        <topology evidence="1">Multi-pass membrane protein</topology>
    </subcellularLocation>
</comment>
<dbReference type="InterPro" id="IPR011701">
    <property type="entry name" value="MFS"/>
</dbReference>
<feature type="transmembrane region" description="Helical" evidence="6">
    <location>
        <begin position="103"/>
        <end position="124"/>
    </location>
</feature>
<proteinExistence type="predicted"/>
<feature type="transmembrane region" description="Helical" evidence="6">
    <location>
        <begin position="78"/>
        <end position="97"/>
    </location>
</feature>
<dbReference type="PANTHER" id="PTHR42718:SF9">
    <property type="entry name" value="MAJOR FACILITATOR SUPERFAMILY MULTIDRUG TRANSPORTER MFSC"/>
    <property type="match status" value="1"/>
</dbReference>
<dbReference type="Gene3D" id="1.20.1250.20">
    <property type="entry name" value="MFS general substrate transporter like domains"/>
    <property type="match status" value="1"/>
</dbReference>
<feature type="transmembrane region" description="Helical" evidence="6">
    <location>
        <begin position="435"/>
        <end position="454"/>
    </location>
</feature>
<evidence type="ECO:0000313" key="9">
    <source>
        <dbReference type="Proteomes" id="UP000475214"/>
    </source>
</evidence>
<feature type="transmembrane region" description="Helical" evidence="6">
    <location>
        <begin position="403"/>
        <end position="423"/>
    </location>
</feature>